<dbReference type="SUPFAM" id="SSF53383">
    <property type="entry name" value="PLP-dependent transferases"/>
    <property type="match status" value="1"/>
</dbReference>
<accession>A0A316VLP0</accession>
<reference evidence="4 5" key="1">
    <citation type="journal article" date="2018" name="Mol. Biol. Evol.">
        <title>Broad Genomic Sampling Reveals a Smut Pathogenic Ancestry of the Fungal Clade Ustilaginomycotina.</title>
        <authorList>
            <person name="Kijpornyongpan T."/>
            <person name="Mondo S.J."/>
            <person name="Barry K."/>
            <person name="Sandor L."/>
            <person name="Lee J."/>
            <person name="Lipzen A."/>
            <person name="Pangilinan J."/>
            <person name="LaButti K."/>
            <person name="Hainaut M."/>
            <person name="Henrissat B."/>
            <person name="Grigoriev I.V."/>
            <person name="Spatafora J.W."/>
            <person name="Aime M.C."/>
        </authorList>
    </citation>
    <scope>NUCLEOTIDE SEQUENCE [LARGE SCALE GENOMIC DNA]</scope>
    <source>
        <strain evidence="4 5">MCA 3882</strain>
    </source>
</reference>
<dbReference type="GO" id="GO:0008483">
    <property type="term" value="F:transaminase activity"/>
    <property type="evidence" value="ECO:0007669"/>
    <property type="project" value="TreeGrafter"/>
</dbReference>
<evidence type="ECO:0000259" key="3">
    <source>
        <dbReference type="Pfam" id="PF00155"/>
    </source>
</evidence>
<sequence length="538" mass="58903">MISARGQKHAGKVTPFWTAFDRIIGDAFCHETNPGGIVNMAISNNSLLEPELLAFFGANLRLQPVDLTYGTSLFGSHRLFASLCRHFNLGHTFAPVTPVRPEHLITGPGCGPLLDQLAEHLAEPGDGILVAAPYYNGYDADLACRAQVQCVAVYSSDDDGTGAQNFEGVSALRNFAATKDKWESEHAGQTVRAVLVCSPHNPVGRCYDREALISYGRFAEEHNLHLIFDEIFALSTYSSKPHCTSHTSDPSFHSALSIDWLREADCDPARIHIIWSASKDFGINGLRVGTIVSQANDELLRALKATAKLYMVSSPADALFCALVDNQCVYDDFIRTNQARMAQAYSVIARWCEFHEISMKQCTAGHFVLVDLTRFLPDHVDGEPLADLPAREGALWTSFLSHAVCLTPGSNYHCTRYGTFRLTFTLRRIALLEGLSRVEKALNLPSWPHRDEALTEIEQSMETIAAPENMPTVTQAQLGVSQNVVAEPIRALDVAASTARARAGRRDYVDSLRSMLKDGGGSEVLLNCGMGMNTPACA</sequence>
<dbReference type="GeneID" id="37018052"/>
<keyword evidence="4" id="KW-0808">Transferase</keyword>
<dbReference type="InParanoid" id="A0A316VLP0"/>
<evidence type="ECO:0000256" key="2">
    <source>
        <dbReference type="ARBA" id="ARBA00022898"/>
    </source>
</evidence>
<gene>
    <name evidence="4" type="ORF">FA14DRAFT_118166</name>
</gene>
<dbReference type="AlphaFoldDB" id="A0A316VLP0"/>
<evidence type="ECO:0000313" key="4">
    <source>
        <dbReference type="EMBL" id="PWN36475.1"/>
    </source>
</evidence>
<dbReference type="CDD" id="cd00609">
    <property type="entry name" value="AAT_like"/>
    <property type="match status" value="1"/>
</dbReference>
<dbReference type="InterPro" id="IPR015424">
    <property type="entry name" value="PyrdxlP-dep_Trfase"/>
</dbReference>
<organism evidence="4 5">
    <name type="scientific">Meira miltonrushii</name>
    <dbReference type="NCBI Taxonomy" id="1280837"/>
    <lineage>
        <taxon>Eukaryota</taxon>
        <taxon>Fungi</taxon>
        <taxon>Dikarya</taxon>
        <taxon>Basidiomycota</taxon>
        <taxon>Ustilaginomycotina</taxon>
        <taxon>Exobasidiomycetes</taxon>
        <taxon>Exobasidiales</taxon>
        <taxon>Brachybasidiaceae</taxon>
        <taxon>Meira</taxon>
    </lineage>
</organism>
<dbReference type="STRING" id="1280837.A0A316VLP0"/>
<dbReference type="GO" id="GO:0006520">
    <property type="term" value="P:amino acid metabolic process"/>
    <property type="evidence" value="ECO:0007669"/>
    <property type="project" value="TreeGrafter"/>
</dbReference>
<dbReference type="InterPro" id="IPR004839">
    <property type="entry name" value="Aminotransferase_I/II_large"/>
</dbReference>
<comment type="similarity">
    <text evidence="1">Belongs to the class-I pyridoxal-phosphate-dependent aminotransferase family.</text>
</comment>
<dbReference type="InterPro" id="IPR015421">
    <property type="entry name" value="PyrdxlP-dep_Trfase_major"/>
</dbReference>
<dbReference type="InterPro" id="IPR050478">
    <property type="entry name" value="Ethylene_sulfur-biosynth"/>
</dbReference>
<dbReference type="PRINTS" id="PR00753">
    <property type="entry name" value="ACCSYNTHASE"/>
</dbReference>
<feature type="domain" description="Aminotransferase class I/classII large" evidence="3">
    <location>
        <begin position="94"/>
        <end position="425"/>
    </location>
</feature>
<proteinExistence type="inferred from homology"/>
<protein>
    <submittedName>
        <fullName evidence="4">PLP-dependent transferase</fullName>
    </submittedName>
</protein>
<dbReference type="GO" id="GO:0030170">
    <property type="term" value="F:pyridoxal phosphate binding"/>
    <property type="evidence" value="ECO:0007669"/>
    <property type="project" value="InterPro"/>
</dbReference>
<dbReference type="PROSITE" id="PS00105">
    <property type="entry name" value="AA_TRANSFER_CLASS_1"/>
    <property type="match status" value="1"/>
</dbReference>
<dbReference type="Proteomes" id="UP000245771">
    <property type="component" value="Unassembled WGS sequence"/>
</dbReference>
<dbReference type="PANTHER" id="PTHR43795">
    <property type="entry name" value="BIFUNCTIONAL ASPARTATE AMINOTRANSFERASE AND GLUTAMATE/ASPARTATE-PREPHENATE AMINOTRANSFERASE-RELATED"/>
    <property type="match status" value="1"/>
</dbReference>
<dbReference type="RefSeq" id="XP_025356777.1">
    <property type="nucleotide sequence ID" value="XM_025496271.1"/>
</dbReference>
<dbReference type="InterPro" id="IPR004838">
    <property type="entry name" value="NHTrfase_class1_PyrdxlP-BS"/>
</dbReference>
<name>A0A316VLP0_9BASI</name>
<evidence type="ECO:0000313" key="5">
    <source>
        <dbReference type="Proteomes" id="UP000245771"/>
    </source>
</evidence>
<dbReference type="InterPro" id="IPR015422">
    <property type="entry name" value="PyrdxlP-dep_Trfase_small"/>
</dbReference>
<dbReference type="Gene3D" id="3.90.1150.10">
    <property type="entry name" value="Aspartate Aminotransferase, domain 1"/>
    <property type="match status" value="1"/>
</dbReference>
<evidence type="ECO:0000256" key="1">
    <source>
        <dbReference type="ARBA" id="ARBA00007441"/>
    </source>
</evidence>
<keyword evidence="2" id="KW-0663">Pyridoxal phosphate</keyword>
<dbReference type="PANTHER" id="PTHR43795:SF39">
    <property type="entry name" value="AMINOTRANSFERASE CLASS I_CLASSII DOMAIN-CONTAINING PROTEIN"/>
    <property type="match status" value="1"/>
</dbReference>
<keyword evidence="5" id="KW-1185">Reference proteome</keyword>
<dbReference type="EMBL" id="KZ819602">
    <property type="protein sequence ID" value="PWN36475.1"/>
    <property type="molecule type" value="Genomic_DNA"/>
</dbReference>
<dbReference type="OrthoDB" id="7042322at2759"/>
<dbReference type="Gene3D" id="3.40.640.10">
    <property type="entry name" value="Type I PLP-dependent aspartate aminotransferase-like (Major domain)"/>
    <property type="match status" value="1"/>
</dbReference>
<dbReference type="Pfam" id="PF00155">
    <property type="entry name" value="Aminotran_1_2"/>
    <property type="match status" value="1"/>
</dbReference>